<dbReference type="EMBL" id="DQ993250">
    <property type="protein sequence ID" value="ABJ55989.1"/>
    <property type="molecule type" value="Genomic_DNA"/>
</dbReference>
<dbReference type="PANTHER" id="PTHR10622">
    <property type="entry name" value="HET DOMAIN-CONTAINING PROTEIN"/>
    <property type="match status" value="1"/>
</dbReference>
<protein>
    <recommendedName>
        <fullName evidence="1">Heterokaryon incompatibility domain-containing protein</fullName>
    </recommendedName>
</protein>
<sequence>MRLLNTGTLTFETFYDEQTPPYSILSHRWAAEEVSYVDFIAGNKRDHAGHKKVLEACRSAKSQSHTWIWIDTVCIDKTSSAELTEAINSMYQYYADARICFAYLRDVSPGLPTQQTNDALQGSEWFRRGWTLQELLAPREVLFLDASWTAFGSKAQLPAVIHRATGVPEWYLHRPDQIPFASVAARMAWAARRQTTRSEDLAYSLLGLFNVNSKSFLEFTMFGSGIGCRIAMTSLREMFSYLLLQLEIAKSTDDESIFAWTSPSNQPCGMFAPSPSAFAGFANVKPLPLDPEDRLPWKWTHKGLELHLASPLNSSSTMKMGNTFYDHTKTRDMHKVVTLGCFKSDVENWNSMEEDQCPTGVPHQGFRTIHQLVFRKPGHAKGVLRCPVSAKCQYC</sequence>
<accession>A0A1H5</accession>
<proteinExistence type="predicted"/>
<dbReference type="Pfam" id="PF06985">
    <property type="entry name" value="HET"/>
    <property type="match status" value="1"/>
</dbReference>
<organism evidence="2">
    <name type="scientific">Cercospora nicotianae</name>
    <name type="common">Barn spot disease fungus</name>
    <dbReference type="NCBI Taxonomy" id="29003"/>
    <lineage>
        <taxon>Eukaryota</taxon>
        <taxon>Fungi</taxon>
        <taxon>Dikarya</taxon>
        <taxon>Ascomycota</taxon>
        <taxon>Pezizomycotina</taxon>
        <taxon>Dothideomycetes</taxon>
        <taxon>Dothideomycetidae</taxon>
        <taxon>Mycosphaerellales</taxon>
        <taxon>Mycosphaerellaceae</taxon>
        <taxon>Cercospora</taxon>
    </lineage>
</organism>
<feature type="domain" description="Heterokaryon incompatibility" evidence="1">
    <location>
        <begin position="22"/>
        <end position="106"/>
    </location>
</feature>
<dbReference type="AlphaFoldDB" id="A0A1H5"/>
<name>A0A1H5_CERNC</name>
<evidence type="ECO:0000313" key="2">
    <source>
        <dbReference type="EMBL" id="ABJ55989.1"/>
    </source>
</evidence>
<dbReference type="PANTHER" id="PTHR10622:SF10">
    <property type="entry name" value="HET DOMAIN-CONTAINING PROTEIN"/>
    <property type="match status" value="1"/>
</dbReference>
<reference evidence="2" key="2">
    <citation type="journal article" date="2007" name="Mol. Microbiol.">
        <title>Molecular analysis of the cercosporin biosynthetic gene cluster in Cercospora nicotianae.</title>
        <authorList>
            <person name="Chen H."/>
            <person name="Lee M.H."/>
            <person name="Daub M.E."/>
            <person name="Chung K.R."/>
        </authorList>
    </citation>
    <scope>NUCLEOTIDE SEQUENCE</scope>
</reference>
<dbReference type="InterPro" id="IPR010730">
    <property type="entry name" value="HET"/>
</dbReference>
<reference evidence="2" key="1">
    <citation type="submission" date="2006-09" db="EMBL/GenBank/DDBJ databases">
        <authorList>
            <person name="Chung K.-R."/>
        </authorList>
    </citation>
    <scope>NUCLEOTIDE SEQUENCE</scope>
</reference>
<evidence type="ECO:0000259" key="1">
    <source>
        <dbReference type="Pfam" id="PF06985"/>
    </source>
</evidence>